<evidence type="ECO:0000256" key="13">
    <source>
        <dbReference type="SAM" id="Phobius"/>
    </source>
</evidence>
<dbReference type="SFLD" id="SFLDS00052">
    <property type="entry name" value="Ferric_Reductase_Domain"/>
    <property type="match status" value="1"/>
</dbReference>
<sequence>MDMSSMQCDPSVANLPLSDPRCVKSVECCTAFYAGENASQEATPWAGQFVYGHWTTYYWVAVVGLLMIWHAIHLIWDRRSGPTDTHLSPPTSGGPTAFDRTVAAGRFFTYRSLERYGRYSPISMPRAGLLTFFVVTIVFLIALVFAEKPYYRPQLGFGSPPIAIRTGLMAFACVPILVALAGKANIITLLTGISYEKLNVVHQWVSWMSFALSLIHAIPFFVASVQDKGDGGYARVVSEFYRYGNSAMTEYSGVPPLAMLFDLCVFSFPQIRRRFYESFYFVHIGLAITYLGLLFWHAGDAEDSWVYLWATLAVWLATWFARLFWFMRSTNIRSHWFAGASARLELLPAGLVRIEVERPADFQTQPGQHAFLRFLSLSPLDNHPFTIASAPTAAVGTGPLTMENGKGRDTVLFLSKVHEGFTRTLATYCLANGGEATTTVILDGPYGGLARQHIERRYDSLLLIAGGSGISSSLSWLHHAVCAPSTSMLQAVTLVWAVRDAESFGWAYRDLELATRLASSGVDIRLCFFVTGAAVEVTPFNASAKSKEYSGTAGGDEPRSWTERIQALGQLTSGRPDLRTVVEDAIMPSKRLIVFACGPHGMNHDIANVCSAAQKRVLSGQTKDVALHVETFGW</sequence>
<dbReference type="InterPro" id="IPR013130">
    <property type="entry name" value="Fe3_Rdtase_TM_dom"/>
</dbReference>
<dbReference type="SFLD" id="SFLDG01168">
    <property type="entry name" value="Ferric_reductase_subgroup_(FRE"/>
    <property type="match status" value="1"/>
</dbReference>
<dbReference type="InterPro" id="IPR017938">
    <property type="entry name" value="Riboflavin_synthase-like_b-brl"/>
</dbReference>
<feature type="transmembrane region" description="Helical" evidence="13">
    <location>
        <begin position="166"/>
        <end position="192"/>
    </location>
</feature>
<dbReference type="Gene3D" id="3.40.50.80">
    <property type="entry name" value="Nucleotide-binding domain of ferredoxin-NADP reductase (FNR) module"/>
    <property type="match status" value="1"/>
</dbReference>
<evidence type="ECO:0000256" key="10">
    <source>
        <dbReference type="ARBA" id="ARBA00023065"/>
    </source>
</evidence>
<dbReference type="SUPFAM" id="SSF52343">
    <property type="entry name" value="Ferredoxin reductase-like, C-terminal NADP-linked domain"/>
    <property type="match status" value="1"/>
</dbReference>
<feature type="transmembrane region" description="Helical" evidence="13">
    <location>
        <begin position="251"/>
        <end position="268"/>
    </location>
</feature>
<keyword evidence="7" id="KW-0249">Electron transport</keyword>
<feature type="transmembrane region" description="Helical" evidence="13">
    <location>
        <begin position="280"/>
        <end position="299"/>
    </location>
</feature>
<keyword evidence="10" id="KW-0406">Ion transport</keyword>
<dbReference type="InterPro" id="IPR051410">
    <property type="entry name" value="Ferric/Cupric_Reductase"/>
</dbReference>
<dbReference type="Pfam" id="PF08022">
    <property type="entry name" value="FAD_binding_8"/>
    <property type="match status" value="1"/>
</dbReference>
<keyword evidence="5" id="KW-1003">Cell membrane</keyword>
<evidence type="ECO:0000256" key="2">
    <source>
        <dbReference type="ARBA" id="ARBA00006278"/>
    </source>
</evidence>
<feature type="transmembrane region" description="Helical" evidence="13">
    <location>
        <begin position="127"/>
        <end position="146"/>
    </location>
</feature>
<feature type="transmembrane region" description="Helical" evidence="13">
    <location>
        <begin position="305"/>
        <end position="325"/>
    </location>
</feature>
<keyword evidence="16" id="KW-1185">Reference proteome</keyword>
<organism evidence="15 16">
    <name type="scientific">Colletotrichum plurivorum</name>
    <dbReference type="NCBI Taxonomy" id="2175906"/>
    <lineage>
        <taxon>Eukaryota</taxon>
        <taxon>Fungi</taxon>
        <taxon>Dikarya</taxon>
        <taxon>Ascomycota</taxon>
        <taxon>Pezizomycotina</taxon>
        <taxon>Sordariomycetes</taxon>
        <taxon>Hypocreomycetidae</taxon>
        <taxon>Glomerellales</taxon>
        <taxon>Glomerellaceae</taxon>
        <taxon>Colletotrichum</taxon>
        <taxon>Colletotrichum orchidearum species complex</taxon>
    </lineage>
</organism>
<evidence type="ECO:0000313" key="15">
    <source>
        <dbReference type="EMBL" id="KAF6833312.1"/>
    </source>
</evidence>
<dbReference type="EMBL" id="WIGO01000060">
    <property type="protein sequence ID" value="KAF6833312.1"/>
    <property type="molecule type" value="Genomic_DNA"/>
</dbReference>
<accession>A0A8H6NH12</accession>
<evidence type="ECO:0000256" key="11">
    <source>
        <dbReference type="ARBA" id="ARBA00023136"/>
    </source>
</evidence>
<reference evidence="15" key="1">
    <citation type="journal article" date="2020" name="Phytopathology">
        <title>Genome Sequence Resources of Colletotrichum truncatum, C. plurivorum, C. musicola, and C. sojae: Four Species Pathogenic to Soybean (Glycine max).</title>
        <authorList>
            <person name="Rogerio F."/>
            <person name="Boufleur T.R."/>
            <person name="Ciampi-Guillardi M."/>
            <person name="Sukno S.A."/>
            <person name="Thon M.R."/>
            <person name="Massola Junior N.S."/>
            <person name="Baroncelli R."/>
        </authorList>
    </citation>
    <scope>NUCLEOTIDE SEQUENCE</scope>
    <source>
        <strain evidence="15">LFN00145</strain>
    </source>
</reference>
<keyword evidence="11 13" id="KW-0472">Membrane</keyword>
<comment type="caution">
    <text evidence="15">The sequence shown here is derived from an EMBL/GenBank/DDBJ whole genome shotgun (WGS) entry which is preliminary data.</text>
</comment>
<evidence type="ECO:0000256" key="5">
    <source>
        <dbReference type="ARBA" id="ARBA00022475"/>
    </source>
</evidence>
<evidence type="ECO:0000313" key="16">
    <source>
        <dbReference type="Proteomes" id="UP000654918"/>
    </source>
</evidence>
<dbReference type="Pfam" id="PF01794">
    <property type="entry name" value="Ferric_reduct"/>
    <property type="match status" value="1"/>
</dbReference>
<dbReference type="GO" id="GO:0006879">
    <property type="term" value="P:intracellular iron ion homeostasis"/>
    <property type="evidence" value="ECO:0007669"/>
    <property type="project" value="TreeGrafter"/>
</dbReference>
<dbReference type="GO" id="GO:0005886">
    <property type="term" value="C:plasma membrane"/>
    <property type="evidence" value="ECO:0007669"/>
    <property type="project" value="UniProtKB-SubCell"/>
</dbReference>
<dbReference type="InterPro" id="IPR017927">
    <property type="entry name" value="FAD-bd_FR_type"/>
</dbReference>
<keyword evidence="8 13" id="KW-1133">Transmembrane helix</keyword>
<evidence type="ECO:0000256" key="7">
    <source>
        <dbReference type="ARBA" id="ARBA00022982"/>
    </source>
</evidence>
<evidence type="ECO:0000256" key="12">
    <source>
        <dbReference type="ARBA" id="ARBA00048483"/>
    </source>
</evidence>
<evidence type="ECO:0000256" key="3">
    <source>
        <dbReference type="ARBA" id="ARBA00012668"/>
    </source>
</evidence>
<dbReference type="InterPro" id="IPR013112">
    <property type="entry name" value="FAD-bd_8"/>
</dbReference>
<dbReference type="PROSITE" id="PS51384">
    <property type="entry name" value="FAD_FR"/>
    <property type="match status" value="1"/>
</dbReference>
<dbReference type="Pfam" id="PF08030">
    <property type="entry name" value="NAD_binding_6"/>
    <property type="match status" value="1"/>
</dbReference>
<dbReference type="AlphaFoldDB" id="A0A8H6NH12"/>
<dbReference type="SUPFAM" id="SSF63380">
    <property type="entry name" value="Riboflavin synthase domain-like"/>
    <property type="match status" value="1"/>
</dbReference>
<dbReference type="GO" id="GO:0006826">
    <property type="term" value="P:iron ion transport"/>
    <property type="evidence" value="ECO:0007669"/>
    <property type="project" value="UniProtKB-ARBA"/>
</dbReference>
<dbReference type="GO" id="GO:0052851">
    <property type="term" value="F:ferric-chelate reductase (NADPH) activity"/>
    <property type="evidence" value="ECO:0007669"/>
    <property type="project" value="UniProtKB-EC"/>
</dbReference>
<gene>
    <name evidence="15" type="ORF">CPLU01_05663</name>
</gene>
<dbReference type="CDD" id="cd06186">
    <property type="entry name" value="NOX_Duox_like_FAD_NADP"/>
    <property type="match status" value="1"/>
</dbReference>
<feature type="transmembrane region" description="Helical" evidence="13">
    <location>
        <begin position="57"/>
        <end position="76"/>
    </location>
</feature>
<dbReference type="InterPro" id="IPR013121">
    <property type="entry name" value="Fe_red_NAD-bd_6"/>
</dbReference>
<comment type="similarity">
    <text evidence="2">Belongs to the ferric reductase (FRE) family.</text>
</comment>
<keyword evidence="4" id="KW-0813">Transport</keyword>
<keyword evidence="6 13" id="KW-0812">Transmembrane</keyword>
<evidence type="ECO:0000256" key="1">
    <source>
        <dbReference type="ARBA" id="ARBA00004651"/>
    </source>
</evidence>
<evidence type="ECO:0000256" key="6">
    <source>
        <dbReference type="ARBA" id="ARBA00022692"/>
    </source>
</evidence>
<dbReference type="Proteomes" id="UP000654918">
    <property type="component" value="Unassembled WGS sequence"/>
</dbReference>
<evidence type="ECO:0000259" key="14">
    <source>
        <dbReference type="PROSITE" id="PS51384"/>
    </source>
</evidence>
<proteinExistence type="inferred from homology"/>
<feature type="transmembrane region" description="Helical" evidence="13">
    <location>
        <begin position="204"/>
        <end position="223"/>
    </location>
</feature>
<evidence type="ECO:0000256" key="9">
    <source>
        <dbReference type="ARBA" id="ARBA00023002"/>
    </source>
</evidence>
<feature type="domain" description="FAD-binding FR-type" evidence="14">
    <location>
        <begin position="334"/>
        <end position="452"/>
    </location>
</feature>
<dbReference type="EC" id="1.16.1.9" evidence="3"/>
<comment type="subcellular location">
    <subcellularLocation>
        <location evidence="1">Cell membrane</location>
        <topology evidence="1">Multi-pass membrane protein</topology>
    </subcellularLocation>
</comment>
<keyword evidence="9" id="KW-0560">Oxidoreductase</keyword>
<dbReference type="InterPro" id="IPR039261">
    <property type="entry name" value="FNR_nucleotide-bd"/>
</dbReference>
<protein>
    <recommendedName>
        <fullName evidence="3">ferric-chelate reductase (NADPH)</fullName>
        <ecNumber evidence="3">1.16.1.9</ecNumber>
    </recommendedName>
</protein>
<dbReference type="GO" id="GO:0015677">
    <property type="term" value="P:copper ion import"/>
    <property type="evidence" value="ECO:0007669"/>
    <property type="project" value="TreeGrafter"/>
</dbReference>
<name>A0A8H6NH12_9PEZI</name>
<evidence type="ECO:0000256" key="4">
    <source>
        <dbReference type="ARBA" id="ARBA00022448"/>
    </source>
</evidence>
<dbReference type="PANTHER" id="PTHR32361">
    <property type="entry name" value="FERRIC/CUPRIC REDUCTASE TRANSMEMBRANE COMPONENT"/>
    <property type="match status" value="1"/>
</dbReference>
<dbReference type="PANTHER" id="PTHR32361:SF23">
    <property type="entry name" value="FERRIC-CHELATE REDUCTASE"/>
    <property type="match status" value="1"/>
</dbReference>
<comment type="catalytic activity">
    <reaction evidence="12">
        <text>2 a Fe(II)-siderophore + NADP(+) + H(+) = 2 a Fe(III)-siderophore + NADPH</text>
        <dbReference type="Rhea" id="RHEA:28795"/>
        <dbReference type="Rhea" id="RHEA-COMP:11342"/>
        <dbReference type="Rhea" id="RHEA-COMP:11344"/>
        <dbReference type="ChEBI" id="CHEBI:15378"/>
        <dbReference type="ChEBI" id="CHEBI:29033"/>
        <dbReference type="ChEBI" id="CHEBI:29034"/>
        <dbReference type="ChEBI" id="CHEBI:57783"/>
        <dbReference type="ChEBI" id="CHEBI:58349"/>
        <dbReference type="EC" id="1.16.1.9"/>
    </reaction>
</comment>
<evidence type="ECO:0000256" key="8">
    <source>
        <dbReference type="ARBA" id="ARBA00022989"/>
    </source>
</evidence>